<dbReference type="AlphaFoldDB" id="A0A9P7AB74"/>
<organism evidence="1 2">
    <name type="scientific">Suillus plorans</name>
    <dbReference type="NCBI Taxonomy" id="116603"/>
    <lineage>
        <taxon>Eukaryota</taxon>
        <taxon>Fungi</taxon>
        <taxon>Dikarya</taxon>
        <taxon>Basidiomycota</taxon>
        <taxon>Agaricomycotina</taxon>
        <taxon>Agaricomycetes</taxon>
        <taxon>Agaricomycetidae</taxon>
        <taxon>Boletales</taxon>
        <taxon>Suillineae</taxon>
        <taxon>Suillaceae</taxon>
        <taxon>Suillus</taxon>
    </lineage>
</organism>
<evidence type="ECO:0000313" key="1">
    <source>
        <dbReference type="EMBL" id="KAG1785691.1"/>
    </source>
</evidence>
<name>A0A9P7AB74_9AGAM</name>
<sequence length="129" mass="14355">MDSLTYFELVLRLQRFITIQAQGTGAHNSNRTMSNVPPSLKSGALPNSTWNTRGWTAQEFLAPEIVPLPSILDSLDTGSSNHKESVTIMRELEGLTGIDARALLAFCSRMRGPREKYNGHLVMSPRYGY</sequence>
<dbReference type="GeneID" id="64598226"/>
<dbReference type="Proteomes" id="UP000719766">
    <property type="component" value="Unassembled WGS sequence"/>
</dbReference>
<proteinExistence type="predicted"/>
<dbReference type="RefSeq" id="XP_041153174.1">
    <property type="nucleotide sequence ID" value="XM_041304462.1"/>
</dbReference>
<reference evidence="1" key="1">
    <citation type="journal article" date="2020" name="New Phytol.">
        <title>Comparative genomics reveals dynamic genome evolution in host specialist ectomycorrhizal fungi.</title>
        <authorList>
            <person name="Lofgren L.A."/>
            <person name="Nguyen N.H."/>
            <person name="Vilgalys R."/>
            <person name="Ruytinx J."/>
            <person name="Liao H.L."/>
            <person name="Branco S."/>
            <person name="Kuo A."/>
            <person name="LaButti K."/>
            <person name="Lipzen A."/>
            <person name="Andreopoulos W."/>
            <person name="Pangilinan J."/>
            <person name="Riley R."/>
            <person name="Hundley H."/>
            <person name="Na H."/>
            <person name="Barry K."/>
            <person name="Grigoriev I.V."/>
            <person name="Stajich J.E."/>
            <person name="Kennedy P.G."/>
        </authorList>
    </citation>
    <scope>NUCLEOTIDE SEQUENCE</scope>
    <source>
        <strain evidence="1">S12</strain>
    </source>
</reference>
<accession>A0A9P7AB74</accession>
<gene>
    <name evidence="1" type="ORF">HD556DRAFT_1420534</name>
</gene>
<dbReference type="EMBL" id="JABBWE010000105">
    <property type="protein sequence ID" value="KAG1785691.1"/>
    <property type="molecule type" value="Genomic_DNA"/>
</dbReference>
<dbReference type="OrthoDB" id="2663870at2759"/>
<evidence type="ECO:0000313" key="2">
    <source>
        <dbReference type="Proteomes" id="UP000719766"/>
    </source>
</evidence>
<comment type="caution">
    <text evidence="1">The sequence shown here is derived from an EMBL/GenBank/DDBJ whole genome shotgun (WGS) entry which is preliminary data.</text>
</comment>
<protein>
    <submittedName>
        <fullName evidence="1">Uncharacterized protein</fullName>
    </submittedName>
</protein>
<keyword evidence="2" id="KW-1185">Reference proteome</keyword>